<gene>
    <name evidence="2" type="ORF">Ctob_016384</name>
</gene>
<dbReference type="Proteomes" id="UP000037460">
    <property type="component" value="Unassembled WGS sequence"/>
</dbReference>
<feature type="signal peptide" evidence="1">
    <location>
        <begin position="1"/>
        <end position="18"/>
    </location>
</feature>
<evidence type="ECO:0000313" key="3">
    <source>
        <dbReference type="Proteomes" id="UP000037460"/>
    </source>
</evidence>
<comment type="caution">
    <text evidence="2">The sequence shown here is derived from an EMBL/GenBank/DDBJ whole genome shotgun (WGS) entry which is preliminary data.</text>
</comment>
<evidence type="ECO:0000256" key="1">
    <source>
        <dbReference type="SAM" id="SignalP"/>
    </source>
</evidence>
<dbReference type="EMBL" id="JWZX01000533">
    <property type="protein sequence ID" value="KOO50209.1"/>
    <property type="molecule type" value="Genomic_DNA"/>
</dbReference>
<sequence>MALFLFDTFSIAPTFATAASSVKVERHVAPEPLADTSASPSPNASTIVGTELAHSLDDGPAFLVCVSAADLPLAGRLTACIINDGSCPNTMSCPYLSTAVGGTGLYRIPAGNSTIDPCAFCRGAAGPRAGRDSMTADDGLRKGARQVFKVALEEPFFEGKLGDAAVKYEYSFPYGQTNVNADAAGDPVEEAAKRGGVPLRLLGAGSVQTKQALRELVDNQSLLP</sequence>
<accession>A0A0M0LGM7</accession>
<feature type="chain" id="PRO_5005603321" evidence="1">
    <location>
        <begin position="19"/>
        <end position="224"/>
    </location>
</feature>
<protein>
    <submittedName>
        <fullName evidence="2">Uncharacterized protein</fullName>
    </submittedName>
</protein>
<dbReference type="AlphaFoldDB" id="A0A0M0LGM7"/>
<name>A0A0M0LGM7_9EUKA</name>
<evidence type="ECO:0000313" key="2">
    <source>
        <dbReference type="EMBL" id="KOO50209.1"/>
    </source>
</evidence>
<organism evidence="2 3">
    <name type="scientific">Chrysochromulina tobinii</name>
    <dbReference type="NCBI Taxonomy" id="1460289"/>
    <lineage>
        <taxon>Eukaryota</taxon>
        <taxon>Haptista</taxon>
        <taxon>Haptophyta</taxon>
        <taxon>Prymnesiophyceae</taxon>
        <taxon>Prymnesiales</taxon>
        <taxon>Chrysochromulinaceae</taxon>
        <taxon>Chrysochromulina</taxon>
    </lineage>
</organism>
<reference evidence="3" key="1">
    <citation type="journal article" date="2015" name="PLoS Genet.">
        <title>Genome Sequence and Transcriptome Analyses of Chrysochromulina tobin: Metabolic Tools for Enhanced Algal Fitness in the Prominent Order Prymnesiales (Haptophyceae).</title>
        <authorList>
            <person name="Hovde B.T."/>
            <person name="Deodato C.R."/>
            <person name="Hunsperger H.M."/>
            <person name="Ryken S.A."/>
            <person name="Yost W."/>
            <person name="Jha R.K."/>
            <person name="Patterson J."/>
            <person name="Monnat R.J. Jr."/>
            <person name="Barlow S.B."/>
            <person name="Starkenburg S.R."/>
            <person name="Cattolico R.A."/>
        </authorList>
    </citation>
    <scope>NUCLEOTIDE SEQUENCE</scope>
    <source>
        <strain evidence="3">CCMP291</strain>
    </source>
</reference>
<proteinExistence type="predicted"/>
<keyword evidence="3" id="KW-1185">Reference proteome</keyword>
<keyword evidence="1" id="KW-0732">Signal</keyword>